<dbReference type="KEGG" id="gsn:YC6258_03746"/>
<dbReference type="EMBL" id="BK010667">
    <property type="protein sequence ID" value="DAC80055.1"/>
    <property type="molecule type" value="Genomic_DNA"/>
</dbReference>
<dbReference type="PANTHER" id="PTHR42964:SF1">
    <property type="entry name" value="POLYKETIDE BIOSYNTHESIS ENOYL-COA HYDRATASE PKSH-RELATED"/>
    <property type="match status" value="1"/>
</dbReference>
<dbReference type="SUPFAM" id="SSF52096">
    <property type="entry name" value="ClpP/crotonase"/>
    <property type="match status" value="1"/>
</dbReference>
<sequence length="259" mass="28431">METVQTNIDARGVATLTINRPERANAYNDEVIYSLVTALDDFSNHPDIRLVYLKSTGQTYSAGADLTWMGKVVNSGGQSNRSDCQQTARLFSTIYNFPLPILTTIQGPVYGGGVAMVACCDIVLAATEAEFFLNDVKYGLAPAVASPYLIKALGEKRAKYYCLTTRPFTAPKALSYGLVHEVLPADHLDSAAEQIITDLCTFSPTALRQTKAMLQYSACEPFDDDLIDVTVECFAELRNGPDFQESLNTFAERKHLHHG</sequence>
<dbReference type="Pfam" id="PF00378">
    <property type="entry name" value="ECH_1"/>
    <property type="match status" value="1"/>
</dbReference>
<evidence type="ECO:0000256" key="1">
    <source>
        <dbReference type="ARBA" id="ARBA00005254"/>
    </source>
</evidence>
<dbReference type="EMBL" id="CP007142">
    <property type="protein sequence ID" value="AJQ95782.1"/>
    <property type="molecule type" value="Genomic_DNA"/>
</dbReference>
<dbReference type="HOGENOM" id="CLU_009834_7_3_6"/>
<organism evidence="2 4">
    <name type="scientific">Gynuella sunshinyii YC6258</name>
    <dbReference type="NCBI Taxonomy" id="1445510"/>
    <lineage>
        <taxon>Bacteria</taxon>
        <taxon>Pseudomonadati</taxon>
        <taxon>Pseudomonadota</taxon>
        <taxon>Gammaproteobacteria</taxon>
        <taxon>Oceanospirillales</taxon>
        <taxon>Saccharospirillaceae</taxon>
        <taxon>Gynuella</taxon>
    </lineage>
</organism>
<dbReference type="EC" id="4.2.1.18" evidence="2"/>
<comment type="similarity">
    <text evidence="1">Belongs to the enoyl-CoA hydratase/isomerase family.</text>
</comment>
<dbReference type="AlphaFoldDB" id="A0A0C5VM56"/>
<keyword evidence="2" id="KW-0456">Lyase</keyword>
<dbReference type="InterPro" id="IPR029045">
    <property type="entry name" value="ClpP/crotonase-like_dom_sf"/>
</dbReference>
<accession>A0A0C5VM56</accession>
<dbReference type="OrthoDB" id="9807606at2"/>
<evidence type="ECO:0000313" key="4">
    <source>
        <dbReference type="Proteomes" id="UP000032266"/>
    </source>
</evidence>
<dbReference type="RefSeq" id="WP_044617970.1">
    <property type="nucleotide sequence ID" value="NZ_CP007142.1"/>
</dbReference>
<reference evidence="2 4" key="1">
    <citation type="submission" date="2014-01" db="EMBL/GenBank/DDBJ databases">
        <title>Full genme sequencing of cellulolytic bacterium Gynuella sunshinyii YC6258T gen. nov., sp. nov.</title>
        <authorList>
            <person name="Khan H."/>
            <person name="Chung E.J."/>
            <person name="Chung Y.R."/>
        </authorList>
    </citation>
    <scope>NUCLEOTIDE SEQUENCE [LARGE SCALE GENOMIC DNA]</scope>
    <source>
        <strain evidence="2 4">YC6258</strain>
    </source>
</reference>
<dbReference type="PATRIC" id="fig|1445510.3.peg.3723"/>
<reference evidence="3" key="2">
    <citation type="journal article" date="2019" name="Nat. Chem. Biol.">
        <title>Automated structure prediction of trans-acyltransferase polyketide synthase products.</title>
        <authorList>
            <person name="Helfrich E.J.N."/>
            <person name="Ueoka R."/>
            <person name="Dolev A."/>
            <person name="Rust M."/>
            <person name="Meoded R.A."/>
            <person name="Bhushan A."/>
            <person name="Califano G."/>
            <person name="Costa R."/>
            <person name="Gugger M."/>
            <person name="Steinbeck C."/>
            <person name="Moreno P."/>
            <person name="Piel J."/>
        </authorList>
    </citation>
    <scope>NUCLEOTIDE SEQUENCE</scope>
    <source>
        <strain evidence="3">YC6258</strain>
    </source>
</reference>
<proteinExistence type="inferred from homology"/>
<name>A0A0C5VM56_9GAMM</name>
<dbReference type="InterPro" id="IPR001753">
    <property type="entry name" value="Enoyl-CoA_hydra/iso"/>
</dbReference>
<keyword evidence="4" id="KW-1185">Reference proteome</keyword>
<dbReference type="InterPro" id="IPR051683">
    <property type="entry name" value="Enoyl-CoA_Hydratase/Isomerase"/>
</dbReference>
<dbReference type="Gene3D" id="3.90.226.10">
    <property type="entry name" value="2-enoyl-CoA Hydratase, Chain A, domain 1"/>
    <property type="match status" value="1"/>
</dbReference>
<dbReference type="GO" id="GO:0004490">
    <property type="term" value="F:methylglutaconyl-CoA hydratase activity"/>
    <property type="evidence" value="ECO:0007669"/>
    <property type="project" value="UniProtKB-EC"/>
</dbReference>
<evidence type="ECO:0000313" key="2">
    <source>
        <dbReference type="EMBL" id="AJQ95782.1"/>
    </source>
</evidence>
<dbReference type="STRING" id="1445510.YC6258_03746"/>
<protein>
    <submittedName>
        <fullName evidence="2 3">Enoyl-CoA hydratase</fullName>
        <ecNumber evidence="2">4.2.1.18</ecNumber>
    </submittedName>
</protein>
<dbReference type="CDD" id="cd06558">
    <property type="entry name" value="crotonase-like"/>
    <property type="match status" value="1"/>
</dbReference>
<dbReference type="Proteomes" id="UP000032266">
    <property type="component" value="Chromosome"/>
</dbReference>
<gene>
    <name evidence="3" type="primary">tarL</name>
    <name evidence="2" type="ORF">YC6258_03746</name>
</gene>
<evidence type="ECO:0000313" key="3">
    <source>
        <dbReference type="EMBL" id="DAC80055.1"/>
    </source>
</evidence>
<dbReference type="PANTHER" id="PTHR42964">
    <property type="entry name" value="ENOYL-COA HYDRATASE"/>
    <property type="match status" value="1"/>
</dbReference>